<evidence type="ECO:0000256" key="6">
    <source>
        <dbReference type="PROSITE-ProRule" id="PRU00103"/>
    </source>
</evidence>
<keyword evidence="9" id="KW-1185">Reference proteome</keyword>
<dbReference type="PANTHER" id="PTHR10527">
    <property type="entry name" value="IMPORTIN BETA"/>
    <property type="match status" value="1"/>
</dbReference>
<dbReference type="InterPro" id="IPR057546">
    <property type="entry name" value="HEAT_GCN1"/>
</dbReference>
<dbReference type="InterPro" id="IPR040122">
    <property type="entry name" value="Importin_beta"/>
</dbReference>
<organism evidence="8 9">
    <name type="scientific">Mycena sanguinolenta</name>
    <dbReference type="NCBI Taxonomy" id="230812"/>
    <lineage>
        <taxon>Eukaryota</taxon>
        <taxon>Fungi</taxon>
        <taxon>Dikarya</taxon>
        <taxon>Basidiomycota</taxon>
        <taxon>Agaricomycotina</taxon>
        <taxon>Agaricomycetes</taxon>
        <taxon>Agaricomycetidae</taxon>
        <taxon>Agaricales</taxon>
        <taxon>Marasmiineae</taxon>
        <taxon>Mycenaceae</taxon>
        <taxon>Mycena</taxon>
    </lineage>
</organism>
<keyword evidence="3" id="KW-0963">Cytoplasm</keyword>
<dbReference type="GO" id="GO:0005634">
    <property type="term" value="C:nucleus"/>
    <property type="evidence" value="ECO:0007669"/>
    <property type="project" value="UniProtKB-SubCell"/>
</dbReference>
<sequence>MDKISPTIIKSCQNIMNCISFNDNDVRLAVIRTLQELAKNERFKDVIDNNMSDILGLVSDVDRSVRAAAIDFVSDLAGKNSLQVGLNRNFPSFIIDNFKSQGEAVRRDRLLALGKMITSEQSYDSGIQKAFVKMQDWLSDHDKDVRRTALRVVTLAAGKAAFSDKIKNIVPRILSMLQDDDIQVRSVALKTLSEVVTFQKAPLKKTIRDNLAAAIPIITSFFTGDNEIRVTALETCLVISRIETAMVQDAVKSEILSALNGSYSRQGRAAALKTISRLAETSLCEIWNDDALDKIFGCLLDSDNNVRAQVLDTLTVLVSKEQFRNKMETAAQKMLPLLEDFWSTVRRKTLDTLIKFADYGIFVASDGEIMSPLISTSSAGDTETSARALKILSFAAKPGVIGMTHSELSVVTNSLSHGNWRVRLAGLRVLQSLADDTEYRKTRFPIQLTIEKFLSDEVEEVRLAGLRTLFEFTDKEVFGNRVTVPDTVPTVISSLLQSEDEDIRMSAIAMISTYVTKAEPHSAINRVTPAILEFLDRADEDSRVAMLQTVCILADTEKLHPNDDFVKDVIRRLPSLLSDQQVAVRMATLQIHGLMRLTPADALGDIVIDSLNALLDATTSREEDGGVDDRFHLEVLKTLSGLAKNKGFRRQMDVALSANYAQAAKDGSWPIRVAFLQLMAVLGASARDVLKTTVKQMIPDITETLHDNDSKVRMAGVQLLSIVKDLVSDHSKSVRIAALPLIPQVVGLGGFRDGAGAIMSAILKRLSGGVDECIVALEATRALISQDAAYAKELIPELQELIKFLRPGSDASSLPTIVLLILATVVTQDRESAKKVADVIPSIFSVFKDTDTQFWDAATKVLLALAGLGREPNDEIHGIILSCVKSALEHSNWRARVLGLSILRSIDRGLLAEFRTRDLVLAEATDLVEVCLPAIRVTGSLELDCEDVIEMNDAARKIWSEVLSGMKSTNGNMIVDALKKLSKIADYVDVFDDEDLTDVIPLLNTALKTQSPGIAVPCLRAISRLAAECSEASLCQLSSTLTRI</sequence>
<dbReference type="InterPro" id="IPR016024">
    <property type="entry name" value="ARM-type_fold"/>
</dbReference>
<comment type="caution">
    <text evidence="8">The sequence shown here is derived from an EMBL/GenBank/DDBJ whole genome shotgun (WGS) entry which is preliminary data.</text>
</comment>
<accession>A0A8H6YFI4</accession>
<feature type="domain" description="Stalled ribosome sensor GCN1-like HEAT repeats region" evidence="7">
    <location>
        <begin position="64"/>
        <end position="197"/>
    </location>
</feature>
<keyword evidence="5" id="KW-0653">Protein transport</keyword>
<evidence type="ECO:0000256" key="2">
    <source>
        <dbReference type="ARBA" id="ARBA00022448"/>
    </source>
</evidence>
<comment type="subcellular location">
    <subcellularLocation>
        <location evidence="1">Cytoplasm</location>
    </subcellularLocation>
</comment>
<evidence type="ECO:0000256" key="3">
    <source>
        <dbReference type="ARBA" id="ARBA00022490"/>
    </source>
</evidence>
<gene>
    <name evidence="8" type="ORF">MSAN_01300400</name>
</gene>
<proteinExistence type="predicted"/>
<evidence type="ECO:0000256" key="1">
    <source>
        <dbReference type="ARBA" id="ARBA00004496"/>
    </source>
</evidence>
<keyword evidence="2" id="KW-0813">Transport</keyword>
<feature type="repeat" description="HEAT" evidence="6">
    <location>
        <begin position="169"/>
        <end position="206"/>
    </location>
</feature>
<dbReference type="OrthoDB" id="3050601at2759"/>
<evidence type="ECO:0000313" key="8">
    <source>
        <dbReference type="EMBL" id="KAF7357065.1"/>
    </source>
</evidence>
<name>A0A8H6YFI4_9AGAR</name>
<dbReference type="PROSITE" id="PS50077">
    <property type="entry name" value="HEAT_REPEAT"/>
    <property type="match status" value="2"/>
</dbReference>
<feature type="repeat" description="HEAT" evidence="6">
    <location>
        <begin position="697"/>
        <end position="731"/>
    </location>
</feature>
<dbReference type="InterPro" id="IPR011989">
    <property type="entry name" value="ARM-like"/>
</dbReference>
<dbReference type="GO" id="GO:0005737">
    <property type="term" value="C:cytoplasm"/>
    <property type="evidence" value="ECO:0007669"/>
    <property type="project" value="UniProtKB-SubCell"/>
</dbReference>
<dbReference type="InterPro" id="IPR021133">
    <property type="entry name" value="HEAT_type_2"/>
</dbReference>
<reference evidence="8" key="1">
    <citation type="submission" date="2020-05" db="EMBL/GenBank/DDBJ databases">
        <title>Mycena genomes resolve the evolution of fungal bioluminescence.</title>
        <authorList>
            <person name="Tsai I.J."/>
        </authorList>
    </citation>
    <scope>NUCLEOTIDE SEQUENCE</scope>
    <source>
        <strain evidence="8">160909Yilan</strain>
    </source>
</reference>
<evidence type="ECO:0000259" key="7">
    <source>
        <dbReference type="Pfam" id="PF23271"/>
    </source>
</evidence>
<dbReference type="AlphaFoldDB" id="A0A8H6YFI4"/>
<evidence type="ECO:0000256" key="4">
    <source>
        <dbReference type="ARBA" id="ARBA00022737"/>
    </source>
</evidence>
<dbReference type="GO" id="GO:0006606">
    <property type="term" value="P:protein import into nucleus"/>
    <property type="evidence" value="ECO:0007669"/>
    <property type="project" value="InterPro"/>
</dbReference>
<evidence type="ECO:0000256" key="5">
    <source>
        <dbReference type="ARBA" id="ARBA00022927"/>
    </source>
</evidence>
<protein>
    <recommendedName>
        <fullName evidence="7">Stalled ribosome sensor GCN1-like HEAT repeats region domain-containing protein</fullName>
    </recommendedName>
</protein>
<evidence type="ECO:0000313" key="9">
    <source>
        <dbReference type="Proteomes" id="UP000623467"/>
    </source>
</evidence>
<dbReference type="EMBL" id="JACAZH010000010">
    <property type="protein sequence ID" value="KAF7357065.1"/>
    <property type="molecule type" value="Genomic_DNA"/>
</dbReference>
<dbReference type="Gene3D" id="1.25.10.10">
    <property type="entry name" value="Leucine-rich Repeat Variant"/>
    <property type="match status" value="5"/>
</dbReference>
<dbReference type="SUPFAM" id="SSF48371">
    <property type="entry name" value="ARM repeat"/>
    <property type="match status" value="3"/>
</dbReference>
<dbReference type="Pfam" id="PF23271">
    <property type="entry name" value="HEAT_GCN1"/>
    <property type="match status" value="1"/>
</dbReference>
<dbReference type="Proteomes" id="UP000623467">
    <property type="component" value="Unassembled WGS sequence"/>
</dbReference>
<keyword evidence="4" id="KW-0677">Repeat</keyword>